<sequence>MPQTATYGIGAWILAMPGQAPQEPEELTTTLLDLLPEDETLWVELAARYDIRLSYGLFFEAWNRGFTLSPELLARIARMRASVDFDIYANHED</sequence>
<comment type="caution">
    <text evidence="1">The sequence shown here is derived from an EMBL/GenBank/DDBJ whole genome shotgun (WGS) entry which is preliminary data.</text>
</comment>
<evidence type="ECO:0000313" key="1">
    <source>
        <dbReference type="EMBL" id="NIA70039.1"/>
    </source>
</evidence>
<proteinExistence type="predicted"/>
<dbReference type="AlphaFoldDB" id="A0A967EZ33"/>
<dbReference type="InterPro" id="IPR025459">
    <property type="entry name" value="DUF4279"/>
</dbReference>
<dbReference type="Proteomes" id="UP000761264">
    <property type="component" value="Unassembled WGS sequence"/>
</dbReference>
<reference evidence="1" key="1">
    <citation type="submission" date="2020-03" db="EMBL/GenBank/DDBJ databases">
        <title>Genome of Pelagibius litoralis DSM 21314T.</title>
        <authorList>
            <person name="Wang G."/>
        </authorList>
    </citation>
    <scope>NUCLEOTIDE SEQUENCE</scope>
    <source>
        <strain evidence="1">DSM 21314</strain>
    </source>
</reference>
<name>A0A967EZ33_9PROT</name>
<protein>
    <submittedName>
        <fullName evidence="1">DUF4279 domain-containing protein</fullName>
    </submittedName>
</protein>
<dbReference type="Pfam" id="PF14106">
    <property type="entry name" value="DUF4279"/>
    <property type="match status" value="1"/>
</dbReference>
<keyword evidence="2" id="KW-1185">Reference proteome</keyword>
<accession>A0A967EZ33</accession>
<dbReference type="EMBL" id="JAAQPH010000011">
    <property type="protein sequence ID" value="NIA70039.1"/>
    <property type="molecule type" value="Genomic_DNA"/>
</dbReference>
<evidence type="ECO:0000313" key="2">
    <source>
        <dbReference type="Proteomes" id="UP000761264"/>
    </source>
</evidence>
<gene>
    <name evidence="1" type="ORF">HBA54_15650</name>
</gene>
<organism evidence="1 2">
    <name type="scientific">Pelagibius litoralis</name>
    <dbReference type="NCBI Taxonomy" id="374515"/>
    <lineage>
        <taxon>Bacteria</taxon>
        <taxon>Pseudomonadati</taxon>
        <taxon>Pseudomonadota</taxon>
        <taxon>Alphaproteobacteria</taxon>
        <taxon>Rhodospirillales</taxon>
        <taxon>Rhodovibrionaceae</taxon>
        <taxon>Pelagibius</taxon>
    </lineage>
</organism>